<dbReference type="GO" id="GO:1905786">
    <property type="term" value="P:positive regulation of anaphase-promoting complex-dependent catabolic process"/>
    <property type="evidence" value="ECO:0007669"/>
    <property type="project" value="TreeGrafter"/>
</dbReference>
<protein>
    <submittedName>
        <fullName evidence="10">WD_REPEATS_REGION domain-containing protein</fullName>
    </submittedName>
</protein>
<dbReference type="GO" id="GO:0005680">
    <property type="term" value="C:anaphase-promoting complex"/>
    <property type="evidence" value="ECO:0007669"/>
    <property type="project" value="TreeGrafter"/>
</dbReference>
<dbReference type="PANTHER" id="PTHR19918:SF8">
    <property type="entry name" value="FI02843P"/>
    <property type="match status" value="1"/>
</dbReference>
<comment type="similarity">
    <text evidence="1">Belongs to the WD repeat CDC20/Fizzy family.</text>
</comment>
<dbReference type="InterPro" id="IPR036322">
    <property type="entry name" value="WD40_repeat_dom_sf"/>
</dbReference>
<keyword evidence="6" id="KW-0131">Cell cycle</keyword>
<keyword evidence="4" id="KW-0677">Repeat</keyword>
<dbReference type="InterPro" id="IPR019775">
    <property type="entry name" value="WD40_repeat_CS"/>
</dbReference>
<dbReference type="GO" id="GO:0010997">
    <property type="term" value="F:anaphase-promoting complex binding"/>
    <property type="evidence" value="ECO:0007669"/>
    <property type="project" value="InterPro"/>
</dbReference>
<dbReference type="PROSITE" id="PS50082">
    <property type="entry name" value="WD_REPEATS_2"/>
    <property type="match status" value="3"/>
</dbReference>
<proteinExistence type="inferred from homology"/>
<dbReference type="STRING" id="131310.A0A0N4ZKT0"/>
<dbReference type="PANTHER" id="PTHR19918">
    <property type="entry name" value="CELL DIVISION CYCLE 20 CDC20 FIZZY -RELATED"/>
    <property type="match status" value="1"/>
</dbReference>
<dbReference type="PROSITE" id="PS00678">
    <property type="entry name" value="WD_REPEATS_1"/>
    <property type="match status" value="1"/>
</dbReference>
<keyword evidence="3" id="KW-0132">Cell division</keyword>
<evidence type="ECO:0000259" key="8">
    <source>
        <dbReference type="Pfam" id="PF24807"/>
    </source>
</evidence>
<evidence type="ECO:0000313" key="10">
    <source>
        <dbReference type="WBParaSite" id="PTRK_0000871400.1"/>
    </source>
</evidence>
<keyword evidence="5" id="KW-0498">Mitosis</keyword>
<name>A0A0N4ZKT0_PARTI</name>
<evidence type="ECO:0000256" key="7">
    <source>
        <dbReference type="PROSITE-ProRule" id="PRU00221"/>
    </source>
</evidence>
<feature type="repeat" description="WD" evidence="7">
    <location>
        <begin position="339"/>
        <end position="385"/>
    </location>
</feature>
<accession>A0A0N4ZKT0</accession>
<dbReference type="Proteomes" id="UP000038045">
    <property type="component" value="Unplaced"/>
</dbReference>
<sequence>MQTSTNNGVKKVGLNNRVVKNLLDSSNASFINVSQSLCQGDRYIPRRDDDRFEYGNHTLVNRPRKKKDALGMEASNIESLSPPNVLDENDENRVLKNYIRGKADHELDETEKIWVYKGISAPQAPVGYMSRQKVLFTGALNPSSSVKKAVKQRVYPASEIRILDAPNLLDDYYTTPVHWGRNNHVAVALTDAVYVYVPMSGDSYELFAINEGPDYISSLQYSNSAQYLSVALSDGNIHLLDIESKRKIRTMRSQVNRIACQTWNHNTLSFGTRSGCVYHSDVRVKDHKISMFQGHSEEVCAIEWSADKKYLVSAGGDCKINVMCESSALEENPRNMKELLGHTGSIKSLAFTQNPYYIDCMASGGGTNDGTIKLWNLESGALTKEVETHSPVNGIYINDEYKEIMTFHGNPSNGIRTWGFESLKNLHSFQPYAERIISHSVSPGHEYVVTASADQVVKIWHMFPPKDVRKQNKPEFEFVETSRKHVVTHRIR</sequence>
<feature type="domain" description="CDC20/Fizzy WD40" evidence="8">
    <location>
        <begin position="163"/>
        <end position="460"/>
    </location>
</feature>
<dbReference type="InterPro" id="IPR033010">
    <property type="entry name" value="Cdc20/Fizzy"/>
</dbReference>
<evidence type="ECO:0000256" key="5">
    <source>
        <dbReference type="ARBA" id="ARBA00022776"/>
    </source>
</evidence>
<feature type="repeat" description="WD" evidence="7">
    <location>
        <begin position="292"/>
        <end position="322"/>
    </location>
</feature>
<dbReference type="GO" id="GO:0051301">
    <property type="term" value="P:cell division"/>
    <property type="evidence" value="ECO:0007669"/>
    <property type="project" value="UniProtKB-KW"/>
</dbReference>
<evidence type="ECO:0000256" key="4">
    <source>
        <dbReference type="ARBA" id="ARBA00022737"/>
    </source>
</evidence>
<dbReference type="SUPFAM" id="SSF50978">
    <property type="entry name" value="WD40 repeat-like"/>
    <property type="match status" value="1"/>
</dbReference>
<dbReference type="InterPro" id="IPR056150">
    <property type="entry name" value="WD40_CDC20-Fz"/>
</dbReference>
<dbReference type="AlphaFoldDB" id="A0A0N4ZKT0"/>
<dbReference type="Pfam" id="PF24807">
    <property type="entry name" value="WD40_CDC20-Fz"/>
    <property type="match status" value="1"/>
</dbReference>
<keyword evidence="2 7" id="KW-0853">WD repeat</keyword>
<reference evidence="10" key="1">
    <citation type="submission" date="2017-02" db="UniProtKB">
        <authorList>
            <consortium name="WormBaseParasite"/>
        </authorList>
    </citation>
    <scope>IDENTIFICATION</scope>
</reference>
<dbReference type="WBParaSite" id="PTRK_0000871400.1">
    <property type="protein sequence ID" value="PTRK_0000871400.1"/>
    <property type="gene ID" value="PTRK_0000871400"/>
</dbReference>
<dbReference type="GO" id="GO:1990757">
    <property type="term" value="F:ubiquitin ligase activator activity"/>
    <property type="evidence" value="ECO:0007669"/>
    <property type="project" value="TreeGrafter"/>
</dbReference>
<evidence type="ECO:0000256" key="6">
    <source>
        <dbReference type="ARBA" id="ARBA00023306"/>
    </source>
</evidence>
<dbReference type="GO" id="GO:0031145">
    <property type="term" value="P:anaphase-promoting complex-dependent catabolic process"/>
    <property type="evidence" value="ECO:0007669"/>
    <property type="project" value="TreeGrafter"/>
</dbReference>
<organism evidence="9 10">
    <name type="scientific">Parastrongyloides trichosuri</name>
    <name type="common">Possum-specific nematode worm</name>
    <dbReference type="NCBI Taxonomy" id="131310"/>
    <lineage>
        <taxon>Eukaryota</taxon>
        <taxon>Metazoa</taxon>
        <taxon>Ecdysozoa</taxon>
        <taxon>Nematoda</taxon>
        <taxon>Chromadorea</taxon>
        <taxon>Rhabditida</taxon>
        <taxon>Tylenchina</taxon>
        <taxon>Panagrolaimomorpha</taxon>
        <taxon>Strongyloidoidea</taxon>
        <taxon>Strongyloididae</taxon>
        <taxon>Parastrongyloides</taxon>
    </lineage>
</organism>
<dbReference type="SMART" id="SM00320">
    <property type="entry name" value="WD40"/>
    <property type="match status" value="4"/>
</dbReference>
<feature type="repeat" description="WD" evidence="7">
    <location>
        <begin position="429"/>
        <end position="462"/>
    </location>
</feature>
<evidence type="ECO:0000256" key="1">
    <source>
        <dbReference type="ARBA" id="ARBA00006445"/>
    </source>
</evidence>
<evidence type="ECO:0000256" key="2">
    <source>
        <dbReference type="ARBA" id="ARBA00022574"/>
    </source>
</evidence>
<keyword evidence="9" id="KW-1185">Reference proteome</keyword>
<dbReference type="Gene3D" id="2.130.10.10">
    <property type="entry name" value="YVTN repeat-like/Quinoprotein amine dehydrogenase"/>
    <property type="match status" value="1"/>
</dbReference>
<dbReference type="InterPro" id="IPR001680">
    <property type="entry name" value="WD40_rpt"/>
</dbReference>
<evidence type="ECO:0000313" key="9">
    <source>
        <dbReference type="Proteomes" id="UP000038045"/>
    </source>
</evidence>
<dbReference type="InterPro" id="IPR015943">
    <property type="entry name" value="WD40/YVTN_repeat-like_dom_sf"/>
</dbReference>
<evidence type="ECO:0000256" key="3">
    <source>
        <dbReference type="ARBA" id="ARBA00022618"/>
    </source>
</evidence>